<dbReference type="EMBL" id="VEPZ02001408">
    <property type="protein sequence ID" value="KAE8674871.1"/>
    <property type="molecule type" value="Genomic_DNA"/>
</dbReference>
<dbReference type="Proteomes" id="UP000436088">
    <property type="component" value="Unassembled WGS sequence"/>
</dbReference>
<dbReference type="InterPro" id="IPR036396">
    <property type="entry name" value="Cyt_P450_sf"/>
</dbReference>
<keyword evidence="3" id="KW-0349">Heme</keyword>
<evidence type="ECO:0000256" key="4">
    <source>
        <dbReference type="ARBA" id="ARBA00022723"/>
    </source>
</evidence>
<name>A0A6A2XG28_HIBSY</name>
<dbReference type="OrthoDB" id="1470350at2759"/>
<evidence type="ECO:0000256" key="3">
    <source>
        <dbReference type="ARBA" id="ARBA00022617"/>
    </source>
</evidence>
<sequence length="101" mass="11453">MGRMEQVWGSDCLQFNPERWLKNGRYSYTPQDLYKLPVFQAGKRVCLGKEISVVEMKCVVLAVIRRFKIQVAGLNQAPRFAPGLTAAFRGGLPVLVQEREP</sequence>
<comment type="cofactor">
    <cofactor evidence="1">
        <name>heme</name>
        <dbReference type="ChEBI" id="CHEBI:30413"/>
    </cofactor>
</comment>
<dbReference type="Gene3D" id="1.10.630.10">
    <property type="entry name" value="Cytochrome P450"/>
    <property type="match status" value="1"/>
</dbReference>
<gene>
    <name evidence="8" type="ORF">F3Y22_tig00111708pilonHSYRG00112</name>
</gene>
<dbReference type="InterPro" id="IPR001128">
    <property type="entry name" value="Cyt_P450"/>
</dbReference>
<dbReference type="GO" id="GO:0016705">
    <property type="term" value="F:oxidoreductase activity, acting on paired donors, with incorporation or reduction of molecular oxygen"/>
    <property type="evidence" value="ECO:0007669"/>
    <property type="project" value="InterPro"/>
</dbReference>
<evidence type="ECO:0000256" key="6">
    <source>
        <dbReference type="ARBA" id="ARBA00023004"/>
    </source>
</evidence>
<evidence type="ECO:0000256" key="5">
    <source>
        <dbReference type="ARBA" id="ARBA00023002"/>
    </source>
</evidence>
<accession>A0A6A2XG28</accession>
<evidence type="ECO:0000256" key="1">
    <source>
        <dbReference type="ARBA" id="ARBA00001971"/>
    </source>
</evidence>
<dbReference type="GO" id="GO:0020037">
    <property type="term" value="F:heme binding"/>
    <property type="evidence" value="ECO:0007669"/>
    <property type="project" value="InterPro"/>
</dbReference>
<keyword evidence="9" id="KW-1185">Reference proteome</keyword>
<reference evidence="8" key="1">
    <citation type="submission" date="2019-09" db="EMBL/GenBank/DDBJ databases">
        <title>Draft genome information of white flower Hibiscus syriacus.</title>
        <authorList>
            <person name="Kim Y.-M."/>
        </authorList>
    </citation>
    <scope>NUCLEOTIDE SEQUENCE [LARGE SCALE GENOMIC DNA]</scope>
    <source>
        <strain evidence="8">YM2019G1</strain>
    </source>
</reference>
<evidence type="ECO:0000313" key="8">
    <source>
        <dbReference type="EMBL" id="KAE8674871.1"/>
    </source>
</evidence>
<comment type="similarity">
    <text evidence="2">Belongs to the cytochrome P450 family.</text>
</comment>
<keyword evidence="4" id="KW-0479">Metal-binding</keyword>
<evidence type="ECO:0000313" key="9">
    <source>
        <dbReference type="Proteomes" id="UP000436088"/>
    </source>
</evidence>
<dbReference type="Pfam" id="PF00067">
    <property type="entry name" value="p450"/>
    <property type="match status" value="1"/>
</dbReference>
<dbReference type="GO" id="GO:0005506">
    <property type="term" value="F:iron ion binding"/>
    <property type="evidence" value="ECO:0007669"/>
    <property type="project" value="InterPro"/>
</dbReference>
<keyword evidence="5" id="KW-0560">Oxidoreductase</keyword>
<protein>
    <submittedName>
        <fullName evidence="8">Cytochrome P450</fullName>
    </submittedName>
</protein>
<dbReference type="GO" id="GO:0004497">
    <property type="term" value="F:monooxygenase activity"/>
    <property type="evidence" value="ECO:0007669"/>
    <property type="project" value="UniProtKB-KW"/>
</dbReference>
<organism evidence="8 9">
    <name type="scientific">Hibiscus syriacus</name>
    <name type="common">Rose of Sharon</name>
    <dbReference type="NCBI Taxonomy" id="106335"/>
    <lineage>
        <taxon>Eukaryota</taxon>
        <taxon>Viridiplantae</taxon>
        <taxon>Streptophyta</taxon>
        <taxon>Embryophyta</taxon>
        <taxon>Tracheophyta</taxon>
        <taxon>Spermatophyta</taxon>
        <taxon>Magnoliopsida</taxon>
        <taxon>eudicotyledons</taxon>
        <taxon>Gunneridae</taxon>
        <taxon>Pentapetalae</taxon>
        <taxon>rosids</taxon>
        <taxon>malvids</taxon>
        <taxon>Malvales</taxon>
        <taxon>Malvaceae</taxon>
        <taxon>Malvoideae</taxon>
        <taxon>Hibiscus</taxon>
    </lineage>
</organism>
<keyword evidence="6" id="KW-0408">Iron</keyword>
<dbReference type="AlphaFoldDB" id="A0A6A2XG28"/>
<dbReference type="PANTHER" id="PTHR24296">
    <property type="entry name" value="CYTOCHROME P450"/>
    <property type="match status" value="1"/>
</dbReference>
<keyword evidence="7" id="KW-0503">Monooxygenase</keyword>
<evidence type="ECO:0000256" key="7">
    <source>
        <dbReference type="ARBA" id="ARBA00023033"/>
    </source>
</evidence>
<comment type="caution">
    <text evidence="8">The sequence shown here is derived from an EMBL/GenBank/DDBJ whole genome shotgun (WGS) entry which is preliminary data.</text>
</comment>
<proteinExistence type="inferred from homology"/>
<evidence type="ECO:0000256" key="2">
    <source>
        <dbReference type="ARBA" id="ARBA00010617"/>
    </source>
</evidence>
<dbReference type="SUPFAM" id="SSF48264">
    <property type="entry name" value="Cytochrome P450"/>
    <property type="match status" value="1"/>
</dbReference>